<proteinExistence type="predicted"/>
<sequence>MTCDVQPEVPSTSLTTTYIPPAVAKAQFSKGWNLCFDEAGFLPSLHTTSLDGSFTILRWHGKGIDLYGNVTTHANYTIKIDGADIPTASKVAQLPDSVLASFTDLPCADHTLVLTLHVPEDDDTHSLTFDKAVITQHASYASNILDAPWPTRAERGEVSTETTPPGDFAQATITGATLYPTSHSPLLEHFAQ</sequence>
<dbReference type="Gene3D" id="2.60.120.260">
    <property type="entry name" value="Galactose-binding domain-like"/>
    <property type="match status" value="1"/>
</dbReference>
<gene>
    <name evidence="1" type="ORF">CYLTODRAFT_71955</name>
</gene>
<accession>A0A0D7BR78</accession>
<dbReference type="Proteomes" id="UP000054007">
    <property type="component" value="Unassembled WGS sequence"/>
</dbReference>
<dbReference type="EMBL" id="KN880447">
    <property type="protein sequence ID" value="KIY72126.1"/>
    <property type="molecule type" value="Genomic_DNA"/>
</dbReference>
<dbReference type="OrthoDB" id="2576334at2759"/>
<name>A0A0D7BR78_9AGAR</name>
<reference evidence="1 2" key="1">
    <citation type="journal article" date="2015" name="Fungal Genet. Biol.">
        <title>Evolution of novel wood decay mechanisms in Agaricales revealed by the genome sequences of Fistulina hepatica and Cylindrobasidium torrendii.</title>
        <authorList>
            <person name="Floudas D."/>
            <person name="Held B.W."/>
            <person name="Riley R."/>
            <person name="Nagy L.G."/>
            <person name="Koehler G."/>
            <person name="Ransdell A.S."/>
            <person name="Younus H."/>
            <person name="Chow J."/>
            <person name="Chiniquy J."/>
            <person name="Lipzen A."/>
            <person name="Tritt A."/>
            <person name="Sun H."/>
            <person name="Haridas S."/>
            <person name="LaButti K."/>
            <person name="Ohm R.A."/>
            <person name="Kues U."/>
            <person name="Blanchette R.A."/>
            <person name="Grigoriev I.V."/>
            <person name="Minto R.E."/>
            <person name="Hibbett D.S."/>
        </authorList>
    </citation>
    <scope>NUCLEOTIDE SEQUENCE [LARGE SCALE GENOMIC DNA]</scope>
    <source>
        <strain evidence="1 2">FP15055 ss-10</strain>
    </source>
</reference>
<protein>
    <submittedName>
        <fullName evidence="1">Uncharacterized protein</fullName>
    </submittedName>
</protein>
<evidence type="ECO:0000313" key="2">
    <source>
        <dbReference type="Proteomes" id="UP000054007"/>
    </source>
</evidence>
<dbReference type="STRING" id="1314674.A0A0D7BR78"/>
<keyword evidence="2" id="KW-1185">Reference proteome</keyword>
<dbReference type="AlphaFoldDB" id="A0A0D7BR78"/>
<organism evidence="1 2">
    <name type="scientific">Cylindrobasidium torrendii FP15055 ss-10</name>
    <dbReference type="NCBI Taxonomy" id="1314674"/>
    <lineage>
        <taxon>Eukaryota</taxon>
        <taxon>Fungi</taxon>
        <taxon>Dikarya</taxon>
        <taxon>Basidiomycota</taxon>
        <taxon>Agaricomycotina</taxon>
        <taxon>Agaricomycetes</taxon>
        <taxon>Agaricomycetidae</taxon>
        <taxon>Agaricales</taxon>
        <taxon>Marasmiineae</taxon>
        <taxon>Physalacriaceae</taxon>
        <taxon>Cylindrobasidium</taxon>
    </lineage>
</organism>
<evidence type="ECO:0000313" key="1">
    <source>
        <dbReference type="EMBL" id="KIY72126.1"/>
    </source>
</evidence>